<keyword evidence="25" id="KW-0131">Cell cycle</keyword>
<dbReference type="PROSITE" id="PS50114">
    <property type="entry name" value="GATA_ZN_FINGER_2"/>
    <property type="match status" value="2"/>
</dbReference>
<evidence type="ECO:0000256" key="7">
    <source>
        <dbReference type="ARBA" id="ARBA00022490"/>
    </source>
</evidence>
<dbReference type="EMBL" id="RJVU01030786">
    <property type="protein sequence ID" value="ROL48408.1"/>
    <property type="molecule type" value="Genomic_DNA"/>
</dbReference>
<evidence type="ECO:0000256" key="6">
    <source>
        <dbReference type="ARBA" id="ARBA00022473"/>
    </source>
</evidence>
<dbReference type="GO" id="GO:0051301">
    <property type="term" value="P:cell division"/>
    <property type="evidence" value="ECO:0007669"/>
    <property type="project" value="UniProtKB-KW"/>
</dbReference>
<evidence type="ECO:0000256" key="8">
    <source>
        <dbReference type="ARBA" id="ARBA00022527"/>
    </source>
</evidence>
<dbReference type="CDD" id="cd07832">
    <property type="entry name" value="STKc_CCRK"/>
    <property type="match status" value="1"/>
</dbReference>
<dbReference type="PANTHER" id="PTHR24056:SF171">
    <property type="entry name" value="CYCLIN-DEPENDENT KINASE 20"/>
    <property type="match status" value="1"/>
</dbReference>
<dbReference type="CDD" id="cd00202">
    <property type="entry name" value="ZnF_GATA"/>
    <property type="match status" value="2"/>
</dbReference>
<dbReference type="InterPro" id="IPR013088">
    <property type="entry name" value="Znf_NHR/GATA"/>
</dbReference>
<dbReference type="FunFam" id="3.30.200.20:FF:000211">
    <property type="entry name" value="Putative cyclin-dependent kinase 20"/>
    <property type="match status" value="1"/>
</dbReference>
<dbReference type="AlphaFoldDB" id="A0A3N0YRV9"/>
<evidence type="ECO:0000256" key="21">
    <source>
        <dbReference type="ARBA" id="ARBA00023159"/>
    </source>
</evidence>
<evidence type="ECO:0000256" key="16">
    <source>
        <dbReference type="ARBA" id="ARBA00022833"/>
    </source>
</evidence>
<evidence type="ECO:0000256" key="12">
    <source>
        <dbReference type="ARBA" id="ARBA00022737"/>
    </source>
</evidence>
<feature type="region of interest" description="Disordered" evidence="33">
    <location>
        <begin position="470"/>
        <end position="508"/>
    </location>
</feature>
<dbReference type="InterPro" id="IPR008271">
    <property type="entry name" value="Ser/Thr_kinase_AS"/>
</dbReference>
<evidence type="ECO:0000256" key="29">
    <source>
        <dbReference type="ARBA" id="ARBA00047811"/>
    </source>
</evidence>
<organism evidence="36 37">
    <name type="scientific">Anabarilius grahami</name>
    <name type="common">Kanglang fish</name>
    <name type="synonym">Barilius grahami</name>
    <dbReference type="NCBI Taxonomy" id="495550"/>
    <lineage>
        <taxon>Eukaryota</taxon>
        <taxon>Metazoa</taxon>
        <taxon>Chordata</taxon>
        <taxon>Craniata</taxon>
        <taxon>Vertebrata</taxon>
        <taxon>Euteleostomi</taxon>
        <taxon>Actinopterygii</taxon>
        <taxon>Neopterygii</taxon>
        <taxon>Teleostei</taxon>
        <taxon>Ostariophysi</taxon>
        <taxon>Cypriniformes</taxon>
        <taxon>Xenocyprididae</taxon>
        <taxon>Xenocypridinae</taxon>
        <taxon>Xenocypridinae incertae sedis</taxon>
        <taxon>Anabarilius</taxon>
    </lineage>
</organism>
<keyword evidence="6" id="KW-0217">Developmental protein</keyword>
<dbReference type="Gene3D" id="3.30.50.10">
    <property type="entry name" value="Erythroid Transcription Factor GATA-1, subunit A"/>
    <property type="match status" value="2"/>
</dbReference>
<dbReference type="FunFam" id="3.30.50.10:FF:000032">
    <property type="entry name" value="Transcription factor GATA-3"/>
    <property type="match status" value="1"/>
</dbReference>
<sequence>MDQYSILGRIGEGAHGIVFKAKHIETGETVALKKVALRKLEDGIPNQALREIKALQEIEDNQYVVKLKDVFPHGTGFVLVFEYMLSDLSEVIRNSQRPLTASQVKGYMMMLLKGVAFCHENSIMHRDLKPANLLISSTGHLKIADFGLARLFSNEGDRLYSHQVATRWYRAPELLYGARKYDEGVDLWAVGCIFGELLNNSPLFPGENDIEQLCCVLRVLGTPNQKVWPEITELPDYNKITFKENPPIPLEEIVPDTSPQAVDLLKKFLVYPSKQRISARQALLHPYFFTDPLPAHHSELPIPQRGGKHSRQRMQPPHEFTVDRPLHESLVDPSLIQRHAWSLQKGFLVDMESSVEQTRWVSSSMVASEVMSTYPSDSSYLVHTEDGSMFPCTDADHSSLPSMFTSPIHGRPSGAFQHSPVYPVYSSPFLGNLSWLEGSNGSSLTNLFPSSPSSWHGSAFSKTSSPSFHGSTSLTSARPLRSALPSPILDQKESVKGERLSPPGGGEAFGGMFPLNPSVTGVYAHTHSSKAHSQSLTHYSPYGSFTQDYNSSALYAPSSFSPNLCSKMRFSPLETRECVNCGATATPLWRRDGTGHYLCNACGLYHKMNGQNRPLIRPKKRLVISKRIGTQCANCQTSNTTLWRRNASGEPVCNACGLYFKLHNVNRPLTMKKEGIQTRNRKVSSKNRKGKKFSTAEENLYCDFSRNPASDQYFDMYSQSPGALGVYSHSSHSLPPTAAFHSHATLPYPYHPSAAVLPSMM</sequence>
<dbReference type="Gene3D" id="3.30.200.20">
    <property type="entry name" value="Phosphorylase Kinase, domain 1"/>
    <property type="match status" value="1"/>
</dbReference>
<dbReference type="SMART" id="SM00220">
    <property type="entry name" value="S_TKc"/>
    <property type="match status" value="1"/>
</dbReference>
<dbReference type="PANTHER" id="PTHR24056">
    <property type="entry name" value="CELL DIVISION PROTEIN KINASE"/>
    <property type="match status" value="1"/>
</dbReference>
<dbReference type="Pfam" id="PF00069">
    <property type="entry name" value="Pkinase"/>
    <property type="match status" value="1"/>
</dbReference>
<name>A0A3N0YRV9_ANAGA</name>
<keyword evidence="23" id="KW-0539">Nucleus</keyword>
<dbReference type="PROSITE" id="PS00108">
    <property type="entry name" value="PROTEIN_KINASE_ST"/>
    <property type="match status" value="1"/>
</dbReference>
<keyword evidence="8" id="KW-0723">Serine/threonine-protein kinase</keyword>
<dbReference type="Proteomes" id="UP000281406">
    <property type="component" value="Unassembled WGS sequence"/>
</dbReference>
<dbReference type="SUPFAM" id="SSF56112">
    <property type="entry name" value="Protein kinase-like (PK-like)"/>
    <property type="match status" value="1"/>
</dbReference>
<dbReference type="GO" id="GO:0005634">
    <property type="term" value="C:nucleus"/>
    <property type="evidence" value="ECO:0007669"/>
    <property type="project" value="UniProtKB-SubCell"/>
</dbReference>
<evidence type="ECO:0000313" key="37">
    <source>
        <dbReference type="Proteomes" id="UP000281406"/>
    </source>
</evidence>
<dbReference type="SUPFAM" id="SSF57716">
    <property type="entry name" value="Glucocorticoid receptor-like (DNA-binding domain)"/>
    <property type="match status" value="2"/>
</dbReference>
<dbReference type="PROSITE" id="PS00107">
    <property type="entry name" value="PROTEIN_KINASE_ATP"/>
    <property type="match status" value="1"/>
</dbReference>
<keyword evidence="16" id="KW-0862">Zinc</keyword>
<evidence type="ECO:0000256" key="10">
    <source>
        <dbReference type="ARBA" id="ARBA00022679"/>
    </source>
</evidence>
<gene>
    <name evidence="36" type="ORF">DPX16_4234</name>
</gene>
<accession>A0A3N0YRV9</accession>
<keyword evidence="11" id="KW-0479">Metal-binding</keyword>
<dbReference type="PRINTS" id="PR00619">
    <property type="entry name" value="GATAZNFINGER"/>
</dbReference>
<evidence type="ECO:0000256" key="33">
    <source>
        <dbReference type="SAM" id="MobiDB-lite"/>
    </source>
</evidence>
<keyword evidence="9" id="KW-0132">Cell division</keyword>
<reference evidence="36 37" key="1">
    <citation type="submission" date="2018-10" db="EMBL/GenBank/DDBJ databases">
        <title>Genome assembly for a Yunnan-Guizhou Plateau 3E fish, Anabarilius grahami (Regan), and its evolutionary and genetic applications.</title>
        <authorList>
            <person name="Jiang W."/>
        </authorList>
    </citation>
    <scope>NUCLEOTIDE SEQUENCE [LARGE SCALE GENOMIC DNA]</scope>
    <source>
        <strain evidence="36">AG-KIZ</strain>
        <tissue evidence="36">Muscle</tissue>
    </source>
</reference>
<feature type="binding site" evidence="32">
    <location>
        <position position="33"/>
    </location>
    <ligand>
        <name>ATP</name>
        <dbReference type="ChEBI" id="CHEBI:30616"/>
    </ligand>
</feature>
<keyword evidence="15 36" id="KW-0418">Kinase</keyword>
<dbReference type="FunFam" id="1.10.510.10:FF:000406">
    <property type="entry name" value="cyclin-dependent kinase 20 isoform X1"/>
    <property type="match status" value="1"/>
</dbReference>
<dbReference type="GO" id="GO:0004693">
    <property type="term" value="F:cyclin-dependent protein serine/threonine kinase activity"/>
    <property type="evidence" value="ECO:0007669"/>
    <property type="project" value="UniProtKB-EC"/>
</dbReference>
<feature type="domain" description="GATA-type" evidence="35">
    <location>
        <begin position="626"/>
        <end position="679"/>
    </location>
</feature>
<evidence type="ECO:0000256" key="15">
    <source>
        <dbReference type="ARBA" id="ARBA00022777"/>
    </source>
</evidence>
<evidence type="ECO:0000256" key="1">
    <source>
        <dbReference type="ARBA" id="ARBA00004123"/>
    </source>
</evidence>
<comment type="catalytic activity">
    <reaction evidence="30">
        <text>L-seryl-[protein] + ATP = O-phospho-L-seryl-[protein] + ADP + H(+)</text>
        <dbReference type="Rhea" id="RHEA:17989"/>
        <dbReference type="Rhea" id="RHEA-COMP:9863"/>
        <dbReference type="Rhea" id="RHEA-COMP:11604"/>
        <dbReference type="ChEBI" id="CHEBI:15378"/>
        <dbReference type="ChEBI" id="CHEBI:29999"/>
        <dbReference type="ChEBI" id="CHEBI:30616"/>
        <dbReference type="ChEBI" id="CHEBI:83421"/>
        <dbReference type="ChEBI" id="CHEBI:456216"/>
        <dbReference type="EC" id="2.7.11.22"/>
    </reaction>
</comment>
<evidence type="ECO:0000256" key="11">
    <source>
        <dbReference type="ARBA" id="ARBA00022723"/>
    </source>
</evidence>
<dbReference type="GO" id="GO:0005737">
    <property type="term" value="C:cytoplasm"/>
    <property type="evidence" value="ECO:0007669"/>
    <property type="project" value="UniProtKB-SubCell"/>
</dbReference>
<evidence type="ECO:0000256" key="28">
    <source>
        <dbReference type="ARBA" id="ARBA00035723"/>
    </source>
</evidence>
<evidence type="ECO:0000256" key="17">
    <source>
        <dbReference type="ARBA" id="ARBA00022840"/>
    </source>
</evidence>
<evidence type="ECO:0000259" key="34">
    <source>
        <dbReference type="PROSITE" id="PS50011"/>
    </source>
</evidence>
<evidence type="ECO:0000256" key="19">
    <source>
        <dbReference type="ARBA" id="ARBA00023069"/>
    </source>
</evidence>
<dbReference type="PROSITE" id="PS00344">
    <property type="entry name" value="GATA_ZN_FINGER_1"/>
    <property type="match status" value="2"/>
</dbReference>
<dbReference type="GO" id="GO:0008270">
    <property type="term" value="F:zinc ion binding"/>
    <property type="evidence" value="ECO:0007669"/>
    <property type="project" value="UniProtKB-KW"/>
</dbReference>
<proteinExistence type="inferred from homology"/>
<evidence type="ECO:0000256" key="14">
    <source>
        <dbReference type="ARBA" id="ARBA00022771"/>
    </source>
</evidence>
<keyword evidence="7" id="KW-0963">Cytoplasm</keyword>
<evidence type="ECO:0000256" key="24">
    <source>
        <dbReference type="ARBA" id="ARBA00023273"/>
    </source>
</evidence>
<evidence type="ECO:0000256" key="23">
    <source>
        <dbReference type="ARBA" id="ARBA00023242"/>
    </source>
</evidence>
<dbReference type="InterPro" id="IPR050108">
    <property type="entry name" value="CDK"/>
</dbReference>
<keyword evidence="10" id="KW-0808">Transferase</keyword>
<keyword evidence="21" id="KW-0010">Activator</keyword>
<evidence type="ECO:0000256" key="20">
    <source>
        <dbReference type="ARBA" id="ARBA00023125"/>
    </source>
</evidence>
<evidence type="ECO:0000256" key="13">
    <source>
        <dbReference type="ARBA" id="ARBA00022741"/>
    </source>
</evidence>
<dbReference type="Gene3D" id="1.10.510.10">
    <property type="entry name" value="Transferase(Phosphotransferase) domain 1"/>
    <property type="match status" value="1"/>
</dbReference>
<comment type="caution">
    <text evidence="36">The sequence shown here is derived from an EMBL/GenBank/DDBJ whole genome shotgun (WGS) entry which is preliminary data.</text>
</comment>
<comment type="similarity">
    <text evidence="4">Belongs to the protein kinase superfamily. CMGC Ser/Thr protein kinase family. CDC2/CDKX subfamily.</text>
</comment>
<dbReference type="InterPro" id="IPR048002">
    <property type="entry name" value="CDK20-like_STKc"/>
</dbReference>
<evidence type="ECO:0000313" key="36">
    <source>
        <dbReference type="EMBL" id="ROL48408.1"/>
    </source>
</evidence>
<comment type="catalytic activity">
    <reaction evidence="29">
        <text>L-threonyl-[protein] + ATP = O-phospho-L-threonyl-[protein] + ADP + H(+)</text>
        <dbReference type="Rhea" id="RHEA:46608"/>
        <dbReference type="Rhea" id="RHEA-COMP:11060"/>
        <dbReference type="Rhea" id="RHEA-COMP:11605"/>
        <dbReference type="ChEBI" id="CHEBI:15378"/>
        <dbReference type="ChEBI" id="CHEBI:30013"/>
        <dbReference type="ChEBI" id="CHEBI:30616"/>
        <dbReference type="ChEBI" id="CHEBI:61977"/>
        <dbReference type="ChEBI" id="CHEBI:456216"/>
        <dbReference type="EC" id="2.7.11.22"/>
    </reaction>
</comment>
<evidence type="ECO:0000256" key="2">
    <source>
        <dbReference type="ARBA" id="ARBA00004138"/>
    </source>
</evidence>
<feature type="compositionally biased region" description="Basic and acidic residues" evidence="33">
    <location>
        <begin position="490"/>
        <end position="499"/>
    </location>
</feature>
<evidence type="ECO:0000256" key="22">
    <source>
        <dbReference type="ARBA" id="ARBA00023163"/>
    </source>
</evidence>
<evidence type="ECO:0000256" key="26">
    <source>
        <dbReference type="ARBA" id="ARBA00035711"/>
    </source>
</evidence>
<feature type="domain" description="Protein kinase" evidence="34">
    <location>
        <begin position="4"/>
        <end position="288"/>
    </location>
</feature>
<dbReference type="SMART" id="SM00401">
    <property type="entry name" value="ZnF_GATA"/>
    <property type="match status" value="2"/>
</dbReference>
<dbReference type="GO" id="GO:0005929">
    <property type="term" value="C:cilium"/>
    <property type="evidence" value="ECO:0007669"/>
    <property type="project" value="UniProtKB-SubCell"/>
</dbReference>
<keyword evidence="19" id="KW-0969">Cilium</keyword>
<dbReference type="EC" id="2.7.11.22" evidence="5"/>
<evidence type="ECO:0000256" key="27">
    <source>
        <dbReference type="ARBA" id="ARBA00035720"/>
    </source>
</evidence>
<dbReference type="FunFam" id="3.30.50.10:FF:000001">
    <property type="entry name" value="GATA transcription factor (GATAd)"/>
    <property type="match status" value="1"/>
</dbReference>
<dbReference type="InterPro" id="IPR011009">
    <property type="entry name" value="Kinase-like_dom_sf"/>
</dbReference>
<dbReference type="GO" id="GO:0006355">
    <property type="term" value="P:regulation of DNA-templated transcription"/>
    <property type="evidence" value="ECO:0007669"/>
    <property type="project" value="InterPro"/>
</dbReference>
<evidence type="ECO:0000256" key="18">
    <source>
        <dbReference type="ARBA" id="ARBA00023015"/>
    </source>
</evidence>
<dbReference type="PROSITE" id="PS50011">
    <property type="entry name" value="PROTEIN_KINASE_DOM"/>
    <property type="match status" value="1"/>
</dbReference>
<keyword evidence="37" id="KW-1185">Reference proteome</keyword>
<evidence type="ECO:0000256" key="31">
    <source>
        <dbReference type="PROSITE-ProRule" id="PRU00094"/>
    </source>
</evidence>
<evidence type="ECO:0000256" key="32">
    <source>
        <dbReference type="PROSITE-ProRule" id="PRU10141"/>
    </source>
</evidence>
<evidence type="ECO:0000256" key="30">
    <source>
        <dbReference type="ARBA" id="ARBA00048367"/>
    </source>
</evidence>
<keyword evidence="14 31" id="KW-0863">Zinc-finger</keyword>
<dbReference type="Pfam" id="PF00320">
    <property type="entry name" value="GATA"/>
    <property type="match status" value="2"/>
</dbReference>
<evidence type="ECO:0000256" key="25">
    <source>
        <dbReference type="ARBA" id="ARBA00023306"/>
    </source>
</evidence>
<keyword evidence="22" id="KW-0804">Transcription</keyword>
<evidence type="ECO:0000259" key="35">
    <source>
        <dbReference type="PROSITE" id="PS50114"/>
    </source>
</evidence>
<keyword evidence="20" id="KW-0238">DNA-binding</keyword>
<evidence type="ECO:0000256" key="9">
    <source>
        <dbReference type="ARBA" id="ARBA00022618"/>
    </source>
</evidence>
<dbReference type="InterPro" id="IPR017441">
    <property type="entry name" value="Protein_kinase_ATP_BS"/>
</dbReference>
<keyword evidence="13 32" id="KW-0547">Nucleotide-binding</keyword>
<feature type="domain" description="GATA-type" evidence="35">
    <location>
        <begin position="572"/>
        <end position="627"/>
    </location>
</feature>
<protein>
    <recommendedName>
        <fullName evidence="26">Cyclin-dependent kinase 20</fullName>
        <ecNumber evidence="5">2.7.11.22</ecNumber>
    </recommendedName>
    <alternativeName>
        <fullName evidence="27">Cell cycle-related kinase</fullName>
    </alternativeName>
    <alternativeName>
        <fullName evidence="28">Cell division protein kinase 20</fullName>
    </alternativeName>
</protein>
<keyword evidence="17 32" id="KW-0067">ATP-binding</keyword>
<dbReference type="OrthoDB" id="63265at2759"/>
<keyword evidence="18" id="KW-0805">Transcription regulation</keyword>
<evidence type="ECO:0000256" key="3">
    <source>
        <dbReference type="ARBA" id="ARBA00004496"/>
    </source>
</evidence>
<keyword evidence="24" id="KW-0966">Cell projection</keyword>
<comment type="subcellular location">
    <subcellularLocation>
        <location evidence="2">Cell projection</location>
        <location evidence="2">Cilium</location>
    </subcellularLocation>
    <subcellularLocation>
        <location evidence="3">Cytoplasm</location>
    </subcellularLocation>
    <subcellularLocation>
        <location evidence="1">Nucleus</location>
    </subcellularLocation>
</comment>
<dbReference type="GO" id="GO:0043565">
    <property type="term" value="F:sequence-specific DNA binding"/>
    <property type="evidence" value="ECO:0007669"/>
    <property type="project" value="InterPro"/>
</dbReference>
<evidence type="ECO:0000256" key="4">
    <source>
        <dbReference type="ARBA" id="ARBA00006485"/>
    </source>
</evidence>
<keyword evidence="12" id="KW-0677">Repeat</keyword>
<evidence type="ECO:0000256" key="5">
    <source>
        <dbReference type="ARBA" id="ARBA00012425"/>
    </source>
</evidence>
<dbReference type="InterPro" id="IPR000679">
    <property type="entry name" value="Znf_GATA"/>
</dbReference>
<dbReference type="InterPro" id="IPR000719">
    <property type="entry name" value="Prot_kinase_dom"/>
</dbReference>
<dbReference type="GO" id="GO:0005524">
    <property type="term" value="F:ATP binding"/>
    <property type="evidence" value="ECO:0007669"/>
    <property type="project" value="UniProtKB-UniRule"/>
</dbReference>